<protein>
    <submittedName>
        <fullName evidence="1">Zinc-binding dehydrogenase</fullName>
    </submittedName>
</protein>
<accession>A0ABX1SCD8</accession>
<evidence type="ECO:0000313" key="1">
    <source>
        <dbReference type="EMBL" id="NMH98202.1"/>
    </source>
</evidence>
<organism evidence="1 2">
    <name type="scientific">Pseudonocardia acidicola</name>
    <dbReference type="NCBI Taxonomy" id="2724939"/>
    <lineage>
        <taxon>Bacteria</taxon>
        <taxon>Bacillati</taxon>
        <taxon>Actinomycetota</taxon>
        <taxon>Actinomycetes</taxon>
        <taxon>Pseudonocardiales</taxon>
        <taxon>Pseudonocardiaceae</taxon>
        <taxon>Pseudonocardia</taxon>
    </lineage>
</organism>
<dbReference type="Pfam" id="PF13602">
    <property type="entry name" value="ADH_zinc_N_2"/>
    <property type="match status" value="1"/>
</dbReference>
<dbReference type="EMBL" id="JAAXLA010000020">
    <property type="protein sequence ID" value="NMH98202.1"/>
    <property type="molecule type" value="Genomic_DNA"/>
</dbReference>
<proteinExistence type="predicted"/>
<reference evidence="1 2" key="1">
    <citation type="submission" date="2020-04" db="EMBL/GenBank/DDBJ databases">
        <authorList>
            <person name="Klaysubun C."/>
            <person name="Duangmal K."/>
            <person name="Lipun K."/>
        </authorList>
    </citation>
    <scope>NUCLEOTIDE SEQUENCE [LARGE SCALE GENOMIC DNA]</scope>
    <source>
        <strain evidence="1 2">K10HN5</strain>
    </source>
</reference>
<name>A0ABX1SCD8_9PSEU</name>
<comment type="caution">
    <text evidence="1">The sequence shown here is derived from an EMBL/GenBank/DDBJ whole genome shotgun (WGS) entry which is preliminary data.</text>
</comment>
<gene>
    <name evidence="1" type="ORF">HF526_12900</name>
</gene>
<sequence length="81" mass="8846">MAVQLAVARGAQVVARGLRYAFFGLHSSSEDLRTLVSEVDAGRLTPHVERTLPLVDAAEAHRLLEGRRIRGKVVLIPEESS</sequence>
<dbReference type="Proteomes" id="UP000820669">
    <property type="component" value="Unassembled WGS sequence"/>
</dbReference>
<dbReference type="Gene3D" id="3.90.180.10">
    <property type="entry name" value="Medium-chain alcohol dehydrogenases, catalytic domain"/>
    <property type="match status" value="1"/>
</dbReference>
<dbReference type="Gene3D" id="3.40.50.720">
    <property type="entry name" value="NAD(P)-binding Rossmann-like Domain"/>
    <property type="match status" value="1"/>
</dbReference>
<evidence type="ECO:0000313" key="2">
    <source>
        <dbReference type="Proteomes" id="UP000820669"/>
    </source>
</evidence>
<keyword evidence="2" id="KW-1185">Reference proteome</keyword>
<dbReference type="RefSeq" id="WP_169381651.1">
    <property type="nucleotide sequence ID" value="NZ_JAAXLA010000020.1"/>
</dbReference>